<dbReference type="AlphaFoldDB" id="A0A2P2NUH7"/>
<organism evidence="1">
    <name type="scientific">Rhizophora mucronata</name>
    <name type="common">Asiatic mangrove</name>
    <dbReference type="NCBI Taxonomy" id="61149"/>
    <lineage>
        <taxon>Eukaryota</taxon>
        <taxon>Viridiplantae</taxon>
        <taxon>Streptophyta</taxon>
        <taxon>Embryophyta</taxon>
        <taxon>Tracheophyta</taxon>
        <taxon>Spermatophyta</taxon>
        <taxon>Magnoliopsida</taxon>
        <taxon>eudicotyledons</taxon>
        <taxon>Gunneridae</taxon>
        <taxon>Pentapetalae</taxon>
        <taxon>rosids</taxon>
        <taxon>fabids</taxon>
        <taxon>Malpighiales</taxon>
        <taxon>Rhizophoraceae</taxon>
        <taxon>Rhizophora</taxon>
    </lineage>
</organism>
<dbReference type="EMBL" id="GGEC01065674">
    <property type="protein sequence ID" value="MBX46158.1"/>
    <property type="molecule type" value="Transcribed_RNA"/>
</dbReference>
<accession>A0A2P2NUH7</accession>
<protein>
    <submittedName>
        <fullName evidence="1">Uncharacterized protein</fullName>
    </submittedName>
</protein>
<sequence>MGWRVPNICGICRGSKKGSQNGLVD</sequence>
<reference evidence="1" key="1">
    <citation type="submission" date="2018-02" db="EMBL/GenBank/DDBJ databases">
        <title>Rhizophora mucronata_Transcriptome.</title>
        <authorList>
            <person name="Meera S.P."/>
            <person name="Sreeshan A."/>
            <person name="Augustine A."/>
        </authorList>
    </citation>
    <scope>NUCLEOTIDE SEQUENCE</scope>
    <source>
        <tissue evidence="1">Leaf</tissue>
    </source>
</reference>
<evidence type="ECO:0000313" key="1">
    <source>
        <dbReference type="EMBL" id="MBX46158.1"/>
    </source>
</evidence>
<name>A0A2P2NUH7_RHIMU</name>
<proteinExistence type="predicted"/>